<dbReference type="Proteomes" id="UP000070422">
    <property type="component" value="Unassembled WGS sequence"/>
</dbReference>
<keyword evidence="6 14" id="KW-0235">DNA replication</keyword>
<dbReference type="PANTHER" id="PTHR11076:SF33">
    <property type="entry name" value="DNA POLYMERASE KAPPA"/>
    <property type="match status" value="1"/>
</dbReference>
<keyword evidence="9 14" id="KW-0460">Magnesium</keyword>
<reference evidence="16 17" key="1">
    <citation type="submission" date="2016-01" db="EMBL/GenBank/DDBJ databases">
        <authorList>
            <person name="Oliw E.H."/>
        </authorList>
    </citation>
    <scope>NUCLEOTIDE SEQUENCE [LARGE SCALE GENOMIC DNA]</scope>
    <source>
        <strain evidence="16 17">KA00635</strain>
    </source>
</reference>
<evidence type="ECO:0000256" key="7">
    <source>
        <dbReference type="ARBA" id="ARBA00022723"/>
    </source>
</evidence>
<comment type="function">
    <text evidence="14">Poorly processive, error-prone DNA polymerase involved in untargeted mutagenesis. Copies undamaged DNA at stalled replication forks, which arise in vivo from mismatched or misaligned primer ends. These misaligned primers can be extended by PolIV. Exhibits no 3'-5' exonuclease (proofreading) activity. May be involved in translesional synthesis, in conjunction with the beta clamp from PolIII.</text>
</comment>
<keyword evidence="4 14" id="KW-0808">Transferase</keyword>
<dbReference type="InterPro" id="IPR022880">
    <property type="entry name" value="DNApol_IV"/>
</dbReference>
<dbReference type="GO" id="GO:0003887">
    <property type="term" value="F:DNA-directed DNA polymerase activity"/>
    <property type="evidence" value="ECO:0007669"/>
    <property type="project" value="UniProtKB-UniRule"/>
</dbReference>
<feature type="active site" evidence="14">
    <location>
        <position position="123"/>
    </location>
</feature>
<dbReference type="FunFam" id="1.10.150.20:FF:000019">
    <property type="entry name" value="DNA polymerase IV"/>
    <property type="match status" value="1"/>
</dbReference>
<evidence type="ECO:0000256" key="3">
    <source>
        <dbReference type="ARBA" id="ARBA00022490"/>
    </source>
</evidence>
<dbReference type="NCBIfam" id="NF010731">
    <property type="entry name" value="PRK14133.1"/>
    <property type="match status" value="1"/>
</dbReference>
<dbReference type="Gene3D" id="1.10.150.20">
    <property type="entry name" value="5' to 3' exonuclease, C-terminal subdomain"/>
    <property type="match status" value="1"/>
</dbReference>
<feature type="site" description="Substrate discrimination" evidence="14">
    <location>
        <position position="29"/>
    </location>
</feature>
<dbReference type="GO" id="GO:0009432">
    <property type="term" value="P:SOS response"/>
    <property type="evidence" value="ECO:0007669"/>
    <property type="project" value="TreeGrafter"/>
</dbReference>
<dbReference type="EC" id="2.7.7.7" evidence="14"/>
<keyword evidence="12 14" id="KW-0234">DNA repair</keyword>
<dbReference type="InterPro" id="IPR050116">
    <property type="entry name" value="DNA_polymerase-Y"/>
</dbReference>
<dbReference type="InterPro" id="IPR036775">
    <property type="entry name" value="DNA_pol_Y-fam_lit_finger_sf"/>
</dbReference>
<accession>A0A133XT93</accession>
<evidence type="ECO:0000256" key="8">
    <source>
        <dbReference type="ARBA" id="ARBA00022763"/>
    </source>
</evidence>
<dbReference type="GO" id="GO:0006281">
    <property type="term" value="P:DNA repair"/>
    <property type="evidence" value="ECO:0007669"/>
    <property type="project" value="UniProtKB-UniRule"/>
</dbReference>
<evidence type="ECO:0000256" key="2">
    <source>
        <dbReference type="ARBA" id="ARBA00022457"/>
    </source>
</evidence>
<evidence type="ECO:0000256" key="10">
    <source>
        <dbReference type="ARBA" id="ARBA00022932"/>
    </source>
</evidence>
<dbReference type="Gene3D" id="3.40.1170.60">
    <property type="match status" value="1"/>
</dbReference>
<proteinExistence type="inferred from homology"/>
<comment type="cofactor">
    <cofactor evidence="14">
        <name>Mg(2+)</name>
        <dbReference type="ChEBI" id="CHEBI:18420"/>
    </cofactor>
    <text evidence="14">Binds 2 magnesium ions per subunit.</text>
</comment>
<dbReference type="GO" id="GO:0042276">
    <property type="term" value="P:error-prone translesion synthesis"/>
    <property type="evidence" value="ECO:0007669"/>
    <property type="project" value="TreeGrafter"/>
</dbReference>
<comment type="similarity">
    <text evidence="1 14">Belongs to the DNA polymerase type-Y family.</text>
</comment>
<dbReference type="InterPro" id="IPR001126">
    <property type="entry name" value="UmuC"/>
</dbReference>
<dbReference type="PROSITE" id="PS50173">
    <property type="entry name" value="UMUC"/>
    <property type="match status" value="1"/>
</dbReference>
<evidence type="ECO:0000256" key="9">
    <source>
        <dbReference type="ARBA" id="ARBA00022842"/>
    </source>
</evidence>
<evidence type="ECO:0000256" key="1">
    <source>
        <dbReference type="ARBA" id="ARBA00010945"/>
    </source>
</evidence>
<dbReference type="GO" id="GO:0003684">
    <property type="term" value="F:damaged DNA binding"/>
    <property type="evidence" value="ECO:0007669"/>
    <property type="project" value="InterPro"/>
</dbReference>
<evidence type="ECO:0000313" key="16">
    <source>
        <dbReference type="EMBL" id="KXB34150.1"/>
    </source>
</evidence>
<evidence type="ECO:0000313" key="17">
    <source>
        <dbReference type="Proteomes" id="UP000070422"/>
    </source>
</evidence>
<feature type="domain" description="UmuC" evidence="15">
    <location>
        <begin position="20"/>
        <end position="204"/>
    </location>
</feature>
<sequence>MRRIGVLEFEEPKIEATRKILHVDMDAFYASIEQRDNPALRGQPVVIARNPKESSGKGVVATASYEARKFGIHSAMSASEAYRLCPHAHFIRGRHDYYRQVGEEVRQIFAQYTSLIEPLSIDEAFLDVTENYQQLPYAMDVAQQIQRKIAHDLHLTCSVGVSYNKFLAKLGSDYHKPQGMTVITPKRALAFLGQLPIEKFYGVGKRSAEKMHLLKIYTGEDLRKLSQEECLTYFGKAGLSLYERVRGVDNRQVKTNRQRKSNGRERTFYPFLYYDKEVEEMLRWLSQQVSDSLMTKGLKGQTLTLKIRYENFETLTRQKSLDDSVNSYEDIYYHAQDLWEQWGQAERGVRLLGITVSDLVSVEYENIRLPL</sequence>
<evidence type="ECO:0000256" key="4">
    <source>
        <dbReference type="ARBA" id="ARBA00022679"/>
    </source>
</evidence>
<evidence type="ECO:0000256" key="12">
    <source>
        <dbReference type="ARBA" id="ARBA00023204"/>
    </source>
</evidence>
<dbReference type="AlphaFoldDB" id="A0A133XT93"/>
<dbReference type="NCBIfam" id="NF002677">
    <property type="entry name" value="PRK02406.1"/>
    <property type="match status" value="1"/>
</dbReference>
<dbReference type="InterPro" id="IPR043502">
    <property type="entry name" value="DNA/RNA_pol_sf"/>
</dbReference>
<feature type="binding site" evidence="14">
    <location>
        <position position="24"/>
    </location>
    <ligand>
        <name>Mg(2+)</name>
        <dbReference type="ChEBI" id="CHEBI:18420"/>
    </ligand>
</feature>
<dbReference type="FunFam" id="3.40.1170.60:FF:000003">
    <property type="entry name" value="DNA polymerase eta"/>
    <property type="match status" value="1"/>
</dbReference>
<dbReference type="CDD" id="cd03586">
    <property type="entry name" value="PolY_Pol_IV_kappa"/>
    <property type="match status" value="1"/>
</dbReference>
<keyword evidence="2 14" id="KW-0515">Mutator protein</keyword>
<evidence type="ECO:0000256" key="14">
    <source>
        <dbReference type="HAMAP-Rule" id="MF_01113"/>
    </source>
</evidence>
<evidence type="ECO:0000256" key="11">
    <source>
        <dbReference type="ARBA" id="ARBA00023125"/>
    </source>
</evidence>
<dbReference type="GO" id="GO:0006261">
    <property type="term" value="P:DNA-templated DNA replication"/>
    <property type="evidence" value="ECO:0007669"/>
    <property type="project" value="UniProtKB-UniRule"/>
</dbReference>
<name>A0A133XT93_9LACT</name>
<dbReference type="HAMAP" id="MF_01113">
    <property type="entry name" value="DNApol_IV"/>
    <property type="match status" value="1"/>
</dbReference>
<keyword evidence="5 14" id="KW-0548">Nucleotidyltransferase</keyword>
<evidence type="ECO:0000256" key="5">
    <source>
        <dbReference type="ARBA" id="ARBA00022695"/>
    </source>
</evidence>
<comment type="subcellular location">
    <subcellularLocation>
        <location evidence="14">Cytoplasm</location>
    </subcellularLocation>
</comment>
<comment type="caution">
    <text evidence="16">The sequence shown here is derived from an EMBL/GenBank/DDBJ whole genome shotgun (WGS) entry which is preliminary data.</text>
</comment>
<feature type="binding site" evidence="14">
    <location>
        <position position="122"/>
    </location>
    <ligand>
        <name>Mg(2+)</name>
        <dbReference type="ChEBI" id="CHEBI:18420"/>
    </ligand>
</feature>
<organism evidence="16 17">
    <name type="scientific">Aerococcus christensenii</name>
    <dbReference type="NCBI Taxonomy" id="87541"/>
    <lineage>
        <taxon>Bacteria</taxon>
        <taxon>Bacillati</taxon>
        <taxon>Bacillota</taxon>
        <taxon>Bacilli</taxon>
        <taxon>Lactobacillales</taxon>
        <taxon>Aerococcaceae</taxon>
        <taxon>Aerococcus</taxon>
    </lineage>
</organism>
<keyword evidence="8 14" id="KW-0227">DNA damage</keyword>
<dbReference type="SUPFAM" id="SSF100879">
    <property type="entry name" value="Lesion bypass DNA polymerase (Y-family), little finger domain"/>
    <property type="match status" value="1"/>
</dbReference>
<keyword evidence="7 14" id="KW-0479">Metal-binding</keyword>
<dbReference type="Gene3D" id="3.30.1490.100">
    <property type="entry name" value="DNA polymerase, Y-family, little finger domain"/>
    <property type="match status" value="1"/>
</dbReference>
<dbReference type="PATRIC" id="fig|87541.4.peg.1449"/>
<dbReference type="STRING" id="87541.AWM71_05075"/>
<dbReference type="SUPFAM" id="SSF56672">
    <property type="entry name" value="DNA/RNA polymerases"/>
    <property type="match status" value="1"/>
</dbReference>
<keyword evidence="11 14" id="KW-0238">DNA-binding</keyword>
<comment type="subunit">
    <text evidence="14">Monomer.</text>
</comment>
<dbReference type="GO" id="GO:0000287">
    <property type="term" value="F:magnesium ion binding"/>
    <property type="evidence" value="ECO:0007669"/>
    <property type="project" value="UniProtKB-UniRule"/>
</dbReference>
<dbReference type="EMBL" id="LSCQ01000083">
    <property type="protein sequence ID" value="KXB34150.1"/>
    <property type="molecule type" value="Genomic_DNA"/>
</dbReference>
<dbReference type="Pfam" id="PF00817">
    <property type="entry name" value="IMS"/>
    <property type="match status" value="1"/>
</dbReference>
<keyword evidence="10 14" id="KW-0239">DNA-directed DNA polymerase</keyword>
<comment type="catalytic activity">
    <reaction evidence="13 14">
        <text>DNA(n) + a 2'-deoxyribonucleoside 5'-triphosphate = DNA(n+1) + diphosphate</text>
        <dbReference type="Rhea" id="RHEA:22508"/>
        <dbReference type="Rhea" id="RHEA-COMP:17339"/>
        <dbReference type="Rhea" id="RHEA-COMP:17340"/>
        <dbReference type="ChEBI" id="CHEBI:33019"/>
        <dbReference type="ChEBI" id="CHEBI:61560"/>
        <dbReference type="ChEBI" id="CHEBI:173112"/>
        <dbReference type="EC" id="2.7.7.7"/>
    </reaction>
</comment>
<dbReference type="FunFam" id="3.30.1490.100:FF:000004">
    <property type="entry name" value="DNA polymerase IV"/>
    <property type="match status" value="1"/>
</dbReference>
<keyword evidence="3 14" id="KW-0963">Cytoplasm</keyword>
<dbReference type="GO" id="GO:0005829">
    <property type="term" value="C:cytosol"/>
    <property type="evidence" value="ECO:0007669"/>
    <property type="project" value="TreeGrafter"/>
</dbReference>
<gene>
    <name evidence="14" type="primary">dinB</name>
    <name evidence="16" type="ORF">HMPREF3187_01463</name>
</gene>
<dbReference type="InterPro" id="IPR043128">
    <property type="entry name" value="Rev_trsase/Diguanyl_cyclase"/>
</dbReference>
<dbReference type="InterPro" id="IPR017961">
    <property type="entry name" value="DNA_pol_Y-fam_little_finger"/>
</dbReference>
<dbReference type="PANTHER" id="PTHR11076">
    <property type="entry name" value="DNA REPAIR POLYMERASE UMUC / TRANSFERASE FAMILY MEMBER"/>
    <property type="match status" value="1"/>
</dbReference>
<evidence type="ECO:0000256" key="13">
    <source>
        <dbReference type="ARBA" id="ARBA00049244"/>
    </source>
</evidence>
<dbReference type="OrthoDB" id="9808813at2"/>
<evidence type="ECO:0000256" key="6">
    <source>
        <dbReference type="ARBA" id="ARBA00022705"/>
    </source>
</evidence>
<dbReference type="Gene3D" id="3.30.70.270">
    <property type="match status" value="1"/>
</dbReference>
<evidence type="ECO:0000259" key="15">
    <source>
        <dbReference type="PROSITE" id="PS50173"/>
    </source>
</evidence>
<dbReference type="Pfam" id="PF11799">
    <property type="entry name" value="IMS_C"/>
    <property type="match status" value="1"/>
</dbReference>
<dbReference type="RefSeq" id="WP_060937166.1">
    <property type="nucleotide sequence ID" value="NZ_JASOZP010000012.1"/>
</dbReference>
<protein>
    <recommendedName>
        <fullName evidence="14">DNA polymerase IV</fullName>
        <shortName evidence="14">Pol IV</shortName>
        <ecNumber evidence="14">2.7.7.7</ecNumber>
    </recommendedName>
</protein>